<gene>
    <name evidence="2" type="ORF">IC234_00390</name>
</gene>
<feature type="transmembrane region" description="Helical" evidence="1">
    <location>
        <begin position="55"/>
        <end position="76"/>
    </location>
</feature>
<dbReference type="Proteomes" id="UP000606003">
    <property type="component" value="Unassembled WGS sequence"/>
</dbReference>
<name>A0ABR8JMR7_9BACT</name>
<keyword evidence="1" id="KW-0812">Transmembrane</keyword>
<feature type="transmembrane region" description="Helical" evidence="1">
    <location>
        <begin position="12"/>
        <end position="35"/>
    </location>
</feature>
<reference evidence="2 3" key="1">
    <citation type="submission" date="2020-09" db="EMBL/GenBank/DDBJ databases">
        <authorList>
            <person name="Kim M.K."/>
        </authorList>
    </citation>
    <scope>NUCLEOTIDE SEQUENCE [LARGE SCALE GENOMIC DNA]</scope>
    <source>
        <strain evidence="2 3">BT189</strain>
    </source>
</reference>
<proteinExistence type="predicted"/>
<comment type="caution">
    <text evidence="2">The sequence shown here is derived from an EMBL/GenBank/DDBJ whole genome shotgun (WGS) entry which is preliminary data.</text>
</comment>
<protein>
    <submittedName>
        <fullName evidence="2">Tripartite tricarboxylate transporter TctB family protein</fullName>
    </submittedName>
</protein>
<dbReference type="RefSeq" id="WP_190921856.1">
    <property type="nucleotide sequence ID" value="NZ_JACXAC010000001.1"/>
</dbReference>
<dbReference type="EMBL" id="JACXAC010000001">
    <property type="protein sequence ID" value="MBD2720567.1"/>
    <property type="molecule type" value="Genomic_DNA"/>
</dbReference>
<keyword evidence="1" id="KW-0472">Membrane</keyword>
<sequence>MTNSPSTEKKRIKLQFWVGAGLVWLGIVLLLHHYTMMGPLIDKALADADNSRLQAWVLPFFVMFAGGIVILKWGFGPASPLVYGHGPTFWWLTALLAVVVFGFHFAFTRLALPHLVTASAGTAVEGTTAAAGVSVKDAAETIASYLQAFALVAAGVYFVYRMYTGWFILNLSLELDLKRHPLTEQHDLLTVTIRMEKGSVDTLWLTRVDCNVIVLNGEYTVGRTPTPEPEVATMNPRVEELIQTVGKKKSSVLQPHLRYEQAPPATEDEQVNPEDFALNIAPGEKYSYAKAFLVPVGWVCQIEAVVAGKRPLLGGKRQAQWRAVAISEPRPLEKKTNGSPAGA</sequence>
<organism evidence="2 3">
    <name type="scientific">Hymenobacter armeniacus</name>
    <dbReference type="NCBI Taxonomy" id="2771358"/>
    <lineage>
        <taxon>Bacteria</taxon>
        <taxon>Pseudomonadati</taxon>
        <taxon>Bacteroidota</taxon>
        <taxon>Cytophagia</taxon>
        <taxon>Cytophagales</taxon>
        <taxon>Hymenobacteraceae</taxon>
        <taxon>Hymenobacter</taxon>
    </lineage>
</organism>
<keyword evidence="1" id="KW-1133">Transmembrane helix</keyword>
<accession>A0ABR8JMR7</accession>
<feature type="transmembrane region" description="Helical" evidence="1">
    <location>
        <begin position="142"/>
        <end position="160"/>
    </location>
</feature>
<evidence type="ECO:0000256" key="1">
    <source>
        <dbReference type="SAM" id="Phobius"/>
    </source>
</evidence>
<feature type="transmembrane region" description="Helical" evidence="1">
    <location>
        <begin position="88"/>
        <end position="107"/>
    </location>
</feature>
<evidence type="ECO:0000313" key="3">
    <source>
        <dbReference type="Proteomes" id="UP000606003"/>
    </source>
</evidence>
<evidence type="ECO:0000313" key="2">
    <source>
        <dbReference type="EMBL" id="MBD2720567.1"/>
    </source>
</evidence>
<keyword evidence="3" id="KW-1185">Reference proteome</keyword>